<feature type="domain" description="Peptidase S55" evidence="1">
    <location>
        <begin position="1"/>
        <end position="43"/>
    </location>
</feature>
<proteinExistence type="predicted"/>
<evidence type="ECO:0000259" key="1">
    <source>
        <dbReference type="PROSITE" id="PS51494"/>
    </source>
</evidence>
<evidence type="ECO:0000313" key="2">
    <source>
        <dbReference type="EMBL" id="WAM32840.1"/>
    </source>
</evidence>
<accession>A0ABY7BK16</accession>
<dbReference type="PROSITE" id="PS51494">
    <property type="entry name" value="SPOIVB"/>
    <property type="match status" value="1"/>
</dbReference>
<sequence length="43" mass="4796">MSGSPIIQDNKLVGAVTHVFLKEPEKGYGVFIENMINMTNMIK</sequence>
<keyword evidence="3" id="KW-1185">Reference proteome</keyword>
<dbReference type="EMBL" id="CP113865">
    <property type="protein sequence ID" value="WAM32840.1"/>
    <property type="molecule type" value="Genomic_DNA"/>
</dbReference>
<dbReference type="Pfam" id="PF05580">
    <property type="entry name" value="Peptidase_S55"/>
    <property type="match status" value="1"/>
</dbReference>
<name>A0ABY7BK16_9FIRM</name>
<protein>
    <recommendedName>
        <fullName evidence="1">Peptidase S55 domain-containing protein</fullName>
    </recommendedName>
</protein>
<gene>
    <name evidence="2" type="ORF">OTK00_001288</name>
</gene>
<reference evidence="2" key="1">
    <citation type="submission" date="2022-12" db="EMBL/GenBank/DDBJ databases">
        <authorList>
            <person name="Bing R.G."/>
            <person name="Willard D.J."/>
            <person name="Manesh M.J.H."/>
            <person name="Laemthong T."/>
            <person name="Crosby J.R."/>
            <person name="Kelly R.M."/>
        </authorList>
    </citation>
    <scope>NUCLEOTIDE SEQUENCE</scope>
    <source>
        <strain evidence="2">DSM 8990</strain>
    </source>
</reference>
<organism evidence="2 3">
    <name type="scientific">Caldicellulosiruptor morganii</name>
    <dbReference type="NCBI Taxonomy" id="1387555"/>
    <lineage>
        <taxon>Bacteria</taxon>
        <taxon>Bacillati</taxon>
        <taxon>Bacillota</taxon>
        <taxon>Bacillota incertae sedis</taxon>
        <taxon>Caldicellulosiruptorales</taxon>
        <taxon>Caldicellulosiruptoraceae</taxon>
        <taxon>Caldicellulosiruptor</taxon>
    </lineage>
</organism>
<dbReference type="InterPro" id="IPR008763">
    <property type="entry name" value="Peptidase_S55"/>
</dbReference>
<dbReference type="RefSeq" id="WP_241765490.1">
    <property type="nucleotide sequence ID" value="NZ_CP113865.1"/>
</dbReference>
<dbReference type="Proteomes" id="UP001164909">
    <property type="component" value="Chromosome"/>
</dbReference>
<evidence type="ECO:0000313" key="3">
    <source>
        <dbReference type="Proteomes" id="UP001164909"/>
    </source>
</evidence>